<keyword evidence="6" id="KW-0131">Cell cycle</keyword>
<evidence type="ECO:0000313" key="10">
    <source>
        <dbReference type="EMBL" id="CAB4624938.1"/>
    </source>
</evidence>
<dbReference type="InterPro" id="IPR019933">
    <property type="entry name" value="DivIVA_domain"/>
</dbReference>
<evidence type="ECO:0000256" key="2">
    <source>
        <dbReference type="ARBA" id="ARBA00009008"/>
    </source>
</evidence>
<name>A0A6J6IKK6_9ZZZZ</name>
<protein>
    <submittedName>
        <fullName evidence="10">Unannotated protein</fullName>
    </submittedName>
</protein>
<dbReference type="PANTHER" id="PTHR35794:SF2">
    <property type="entry name" value="CELL DIVISION PROTEIN DIVIVA"/>
    <property type="match status" value="1"/>
</dbReference>
<evidence type="ECO:0000256" key="5">
    <source>
        <dbReference type="ARBA" id="ARBA00023054"/>
    </source>
</evidence>
<dbReference type="NCBIfam" id="TIGR03544">
    <property type="entry name" value="DivI1A_domain"/>
    <property type="match status" value="1"/>
</dbReference>
<dbReference type="EMBL" id="CAESAL010000012">
    <property type="protein sequence ID" value="CAB4335142.1"/>
    <property type="molecule type" value="Genomic_DNA"/>
</dbReference>
<evidence type="ECO:0000256" key="4">
    <source>
        <dbReference type="ARBA" id="ARBA00022618"/>
    </source>
</evidence>
<feature type="region of interest" description="Disordered" evidence="8">
    <location>
        <begin position="251"/>
        <end position="280"/>
    </location>
</feature>
<feature type="compositionally biased region" description="Polar residues" evidence="8">
    <location>
        <begin position="256"/>
        <end position="266"/>
    </location>
</feature>
<dbReference type="GO" id="GO:0005737">
    <property type="term" value="C:cytoplasm"/>
    <property type="evidence" value="ECO:0007669"/>
    <property type="project" value="UniProtKB-SubCell"/>
</dbReference>
<comment type="subcellular location">
    <subcellularLocation>
        <location evidence="1">Cytoplasm</location>
    </subcellularLocation>
</comment>
<feature type="coiled-coil region" evidence="7">
    <location>
        <begin position="155"/>
        <end position="189"/>
    </location>
</feature>
<proteinExistence type="inferred from homology"/>
<evidence type="ECO:0000256" key="1">
    <source>
        <dbReference type="ARBA" id="ARBA00004496"/>
    </source>
</evidence>
<gene>
    <name evidence="10" type="ORF">UFOPK1906_01106</name>
    <name evidence="9" type="ORF">UFOPK3331_00517</name>
</gene>
<dbReference type="EMBL" id="CAEZVC010000066">
    <property type="protein sequence ID" value="CAB4624938.1"/>
    <property type="molecule type" value="Genomic_DNA"/>
</dbReference>
<evidence type="ECO:0000256" key="8">
    <source>
        <dbReference type="SAM" id="MobiDB-lite"/>
    </source>
</evidence>
<organism evidence="10">
    <name type="scientific">freshwater metagenome</name>
    <dbReference type="NCBI Taxonomy" id="449393"/>
    <lineage>
        <taxon>unclassified sequences</taxon>
        <taxon>metagenomes</taxon>
        <taxon>ecological metagenomes</taxon>
    </lineage>
</organism>
<accession>A0A6J6IKK6</accession>
<sequence length="314" mass="33194">MTPEPRSADTIAAMETTPGTPHLLTDVRFSVSRKGYDPDEVDNFLERVSAAVAQLQDKLRQATSTAEAAEARAADAVRSESRLQARISELESGVAVSAAPAVVAPIRSVDPSIDAEQASSVLVMAQRTADATINEARTNAAQMLTESEVEASRILSAAKAQADEALRDLDNARRELAADNAALEAFLAEQRAVIANGLSRIQAVIDDPAALRVGTPPVEFASPAAIEPAPAPAPAPAAPVRVQEPEVFQPVLADDSSWSPETSTTGLFADNDSDSGPATAAVRALDDEFLAEDDDDADAAMRRFFDADFDDDRR</sequence>
<keyword evidence="5 7" id="KW-0175">Coiled coil</keyword>
<dbReference type="PANTHER" id="PTHR35794">
    <property type="entry name" value="CELL DIVISION PROTEIN DIVIVA"/>
    <property type="match status" value="1"/>
</dbReference>
<evidence type="ECO:0000313" key="9">
    <source>
        <dbReference type="EMBL" id="CAB4335142.1"/>
    </source>
</evidence>
<reference evidence="10" key="1">
    <citation type="submission" date="2020-05" db="EMBL/GenBank/DDBJ databases">
        <authorList>
            <person name="Chiriac C."/>
            <person name="Salcher M."/>
            <person name="Ghai R."/>
            <person name="Kavagutti S V."/>
        </authorList>
    </citation>
    <scope>NUCLEOTIDE SEQUENCE</scope>
</reference>
<dbReference type="Pfam" id="PF05103">
    <property type="entry name" value="DivIVA"/>
    <property type="match status" value="1"/>
</dbReference>
<dbReference type="InterPro" id="IPR007793">
    <property type="entry name" value="DivIVA_fam"/>
</dbReference>
<evidence type="ECO:0000256" key="6">
    <source>
        <dbReference type="ARBA" id="ARBA00023306"/>
    </source>
</evidence>
<feature type="coiled-coil region" evidence="7">
    <location>
        <begin position="45"/>
        <end position="79"/>
    </location>
</feature>
<evidence type="ECO:0000256" key="3">
    <source>
        <dbReference type="ARBA" id="ARBA00022490"/>
    </source>
</evidence>
<evidence type="ECO:0000256" key="7">
    <source>
        <dbReference type="SAM" id="Coils"/>
    </source>
</evidence>
<dbReference type="Gene3D" id="6.10.250.660">
    <property type="match status" value="1"/>
</dbReference>
<keyword evidence="3" id="KW-0963">Cytoplasm</keyword>
<dbReference type="AlphaFoldDB" id="A0A6J6IKK6"/>
<keyword evidence="4" id="KW-0132">Cell division</keyword>
<dbReference type="GO" id="GO:0051301">
    <property type="term" value="P:cell division"/>
    <property type="evidence" value="ECO:0007669"/>
    <property type="project" value="UniProtKB-KW"/>
</dbReference>
<comment type="similarity">
    <text evidence="2">Belongs to the DivIVA family.</text>
</comment>